<organism evidence="3 4">
    <name type="scientific">Exiguobacterium aestuarii</name>
    <dbReference type="NCBI Taxonomy" id="273527"/>
    <lineage>
        <taxon>Bacteria</taxon>
        <taxon>Bacillati</taxon>
        <taxon>Bacillota</taxon>
        <taxon>Bacilli</taxon>
        <taxon>Bacillales</taxon>
        <taxon>Bacillales Family XII. Incertae Sedis</taxon>
        <taxon>Exiguobacterium</taxon>
    </lineage>
</organism>
<evidence type="ECO:0000256" key="1">
    <source>
        <dbReference type="SAM" id="Coils"/>
    </source>
</evidence>
<dbReference type="PROSITE" id="PS51750">
    <property type="entry name" value="BRO_N"/>
    <property type="match status" value="1"/>
</dbReference>
<dbReference type="PANTHER" id="PTHR36180">
    <property type="entry name" value="DNA-BINDING PROTEIN-RELATED-RELATED"/>
    <property type="match status" value="1"/>
</dbReference>
<dbReference type="RefSeq" id="WP_214787042.1">
    <property type="nucleotide sequence ID" value="NZ_JANIEL010000051.1"/>
</dbReference>
<comment type="caution">
    <text evidence="3">The sequence shown here is derived from an EMBL/GenBank/DDBJ whole genome shotgun (WGS) entry which is preliminary data.</text>
</comment>
<reference evidence="4" key="1">
    <citation type="journal article" date="2019" name="Int. J. Syst. Evol. Microbiol.">
        <title>The Global Catalogue of Microorganisms (GCM) 10K type strain sequencing project: providing services to taxonomists for standard genome sequencing and annotation.</title>
        <authorList>
            <consortium name="The Broad Institute Genomics Platform"/>
            <consortium name="The Broad Institute Genome Sequencing Center for Infectious Disease"/>
            <person name="Wu L."/>
            <person name="Ma J."/>
        </authorList>
    </citation>
    <scope>NUCLEOTIDE SEQUENCE [LARGE SCALE GENOMIC DNA]</scope>
    <source>
        <strain evidence="4">CCUG 55590</strain>
    </source>
</reference>
<gene>
    <name evidence="3" type="ORF">ACFQO8_03680</name>
</gene>
<dbReference type="EMBL" id="JBHTCE010000001">
    <property type="protein sequence ID" value="MFC7389231.1"/>
    <property type="molecule type" value="Genomic_DNA"/>
</dbReference>
<proteinExistence type="predicted"/>
<accession>A0ABW2PIB7</accession>
<feature type="domain" description="Bro-N" evidence="2">
    <location>
        <begin position="1"/>
        <end position="103"/>
    </location>
</feature>
<dbReference type="InterPro" id="IPR003497">
    <property type="entry name" value="BRO_N_domain"/>
</dbReference>
<name>A0ABW2PIB7_9BACL</name>
<sequence>MNQLTKTFEGQNVRIVGNEQNPLFVLSDVCRVLEIGNSRDVKRRLEEDVVSIDTLQTTGGPQQVTVINEDGLYDVILDSRKPQAKRFRKWVTSEVLPSIRKTGGYSIPNEGLSPQLQLLINMELEQKKMQQEVAAVKEDVDNMRDILSLDVKDWRNGINKLLNGIAHQLGGQAYYQEVRNESYNLLQYKAGCDLNIRLNNRKSKAALRGMSKTAINKMSKLDVIAEDKKLISVYVTVIKEMAVKYKLDISRYDLPDV</sequence>
<evidence type="ECO:0000313" key="4">
    <source>
        <dbReference type="Proteomes" id="UP001596439"/>
    </source>
</evidence>
<protein>
    <submittedName>
        <fullName evidence="3">Bro-N domain-containing protein</fullName>
    </submittedName>
</protein>
<keyword evidence="1" id="KW-0175">Coiled coil</keyword>
<evidence type="ECO:0000259" key="2">
    <source>
        <dbReference type="PROSITE" id="PS51750"/>
    </source>
</evidence>
<dbReference type="PANTHER" id="PTHR36180:SF2">
    <property type="entry name" value="BRO FAMILY PROTEIN"/>
    <property type="match status" value="1"/>
</dbReference>
<dbReference type="Pfam" id="PF02498">
    <property type="entry name" value="Bro-N"/>
    <property type="match status" value="1"/>
</dbReference>
<dbReference type="Proteomes" id="UP001596439">
    <property type="component" value="Unassembled WGS sequence"/>
</dbReference>
<keyword evidence="4" id="KW-1185">Reference proteome</keyword>
<feature type="coiled-coil region" evidence="1">
    <location>
        <begin position="119"/>
        <end position="146"/>
    </location>
</feature>
<dbReference type="SMART" id="SM01040">
    <property type="entry name" value="Bro-N"/>
    <property type="match status" value="1"/>
</dbReference>
<evidence type="ECO:0000313" key="3">
    <source>
        <dbReference type="EMBL" id="MFC7389231.1"/>
    </source>
</evidence>